<keyword evidence="7" id="KW-0472">Membrane</keyword>
<dbReference type="GO" id="GO:0005886">
    <property type="term" value="C:plasma membrane"/>
    <property type="evidence" value="ECO:0007669"/>
    <property type="project" value="UniProtKB-SubCell"/>
</dbReference>
<protein>
    <recommendedName>
        <fullName evidence="4 7">Signal peptidase I</fullName>
        <ecNumber evidence="4 7">3.4.21.89</ecNumber>
    </recommendedName>
</protein>
<dbReference type="NCBIfam" id="TIGR02227">
    <property type="entry name" value="sigpep_I_bact"/>
    <property type="match status" value="1"/>
</dbReference>
<evidence type="ECO:0000256" key="3">
    <source>
        <dbReference type="ARBA" id="ARBA00009370"/>
    </source>
</evidence>
<evidence type="ECO:0000313" key="11">
    <source>
        <dbReference type="Proteomes" id="UP000054010"/>
    </source>
</evidence>
<feature type="region of interest" description="Disordered" evidence="8">
    <location>
        <begin position="1"/>
        <end position="23"/>
    </location>
</feature>
<dbReference type="eggNOG" id="COG0681">
    <property type="taxonomic scope" value="Bacteria"/>
</dbReference>
<keyword evidence="7" id="KW-1133">Transmembrane helix</keyword>
<dbReference type="GO" id="GO:0006465">
    <property type="term" value="P:signal peptide processing"/>
    <property type="evidence" value="ECO:0007669"/>
    <property type="project" value="InterPro"/>
</dbReference>
<dbReference type="Gene3D" id="2.10.109.10">
    <property type="entry name" value="Umud Fragment, subunit A"/>
    <property type="match status" value="1"/>
</dbReference>
<evidence type="ECO:0000256" key="2">
    <source>
        <dbReference type="ARBA" id="ARBA00004401"/>
    </source>
</evidence>
<dbReference type="OrthoDB" id="9802919at2"/>
<evidence type="ECO:0000256" key="5">
    <source>
        <dbReference type="ARBA" id="ARBA00022801"/>
    </source>
</evidence>
<keyword evidence="7" id="KW-0812">Transmembrane</keyword>
<dbReference type="InterPro" id="IPR019533">
    <property type="entry name" value="Peptidase_S26"/>
</dbReference>
<comment type="caution">
    <text evidence="10">The sequence shown here is derived from an EMBL/GenBank/DDBJ whole genome shotgun (WGS) entry which is preliminary data.</text>
</comment>
<organism evidence="10 11">
    <name type="scientific">Oscillochloris trichoides DG-6</name>
    <dbReference type="NCBI Taxonomy" id="765420"/>
    <lineage>
        <taxon>Bacteria</taxon>
        <taxon>Bacillati</taxon>
        <taxon>Chloroflexota</taxon>
        <taxon>Chloroflexia</taxon>
        <taxon>Chloroflexales</taxon>
        <taxon>Chloroflexineae</taxon>
        <taxon>Oscillochloridaceae</taxon>
        <taxon>Oscillochloris</taxon>
    </lineage>
</organism>
<dbReference type="PROSITE" id="PS00761">
    <property type="entry name" value="SPASE_I_3"/>
    <property type="match status" value="1"/>
</dbReference>
<keyword evidence="5 7" id="KW-0378">Hydrolase</keyword>
<dbReference type="GO" id="GO:0004252">
    <property type="term" value="F:serine-type endopeptidase activity"/>
    <property type="evidence" value="ECO:0007669"/>
    <property type="project" value="InterPro"/>
</dbReference>
<dbReference type="InterPro" id="IPR019758">
    <property type="entry name" value="Pept_S26A_signal_pept_1_CS"/>
</dbReference>
<dbReference type="STRING" id="765420.OSCT_1803"/>
<dbReference type="PRINTS" id="PR00727">
    <property type="entry name" value="LEADERPTASE"/>
</dbReference>
<dbReference type="InterPro" id="IPR019757">
    <property type="entry name" value="Pept_S26A_signal_pept_1_Lys-AS"/>
</dbReference>
<dbReference type="PROSITE" id="PS00760">
    <property type="entry name" value="SPASE_I_2"/>
    <property type="match status" value="1"/>
</dbReference>
<dbReference type="InterPro" id="IPR036286">
    <property type="entry name" value="LexA/Signal_pep-like_sf"/>
</dbReference>
<dbReference type="EMBL" id="ADVR01000061">
    <property type="protein sequence ID" value="EFO80344.1"/>
    <property type="molecule type" value="Genomic_DNA"/>
</dbReference>
<dbReference type="InterPro" id="IPR000223">
    <property type="entry name" value="Pept_S26A_signal_pept_1"/>
</dbReference>
<feature type="domain" description="Peptidase S26" evidence="9">
    <location>
        <begin position="52"/>
        <end position="232"/>
    </location>
</feature>
<comment type="subcellular location">
    <subcellularLocation>
        <location evidence="2">Cell membrane</location>
        <topology evidence="2">Single-pass type II membrane protein</topology>
    </subcellularLocation>
    <subcellularLocation>
        <location evidence="7">Membrane</location>
        <topology evidence="7">Single-pass type II membrane protein</topology>
    </subcellularLocation>
</comment>
<keyword evidence="7" id="KW-0645">Protease</keyword>
<dbReference type="EC" id="3.4.21.89" evidence="4 7"/>
<dbReference type="CDD" id="cd06530">
    <property type="entry name" value="S26_SPase_I"/>
    <property type="match status" value="1"/>
</dbReference>
<dbReference type="Pfam" id="PF10502">
    <property type="entry name" value="Peptidase_S26"/>
    <property type="match status" value="1"/>
</dbReference>
<dbReference type="AlphaFoldDB" id="E1IEQ2"/>
<name>E1IEQ2_9CHLR</name>
<evidence type="ECO:0000256" key="4">
    <source>
        <dbReference type="ARBA" id="ARBA00013208"/>
    </source>
</evidence>
<evidence type="ECO:0000256" key="8">
    <source>
        <dbReference type="SAM" id="MobiDB-lite"/>
    </source>
</evidence>
<gene>
    <name evidence="10" type="ORF">OSCT_1803</name>
</gene>
<dbReference type="PANTHER" id="PTHR43390">
    <property type="entry name" value="SIGNAL PEPTIDASE I"/>
    <property type="match status" value="1"/>
</dbReference>
<feature type="transmembrane region" description="Helical" evidence="7">
    <location>
        <begin position="52"/>
        <end position="70"/>
    </location>
</feature>
<sequence>MDQTPPRRQIGIDVSAPPPPEPPSVNTTWEHMADGVALDQPRVRVRSFVRELLETAIFILLIFFIVRGIVQNFKIEGTSMEPTMHTGEYILVNKLIYFHFDINAPLRLLPGQEALPQKIIYPFHQPRRGDIVVFEYPRDVSKDYIKRVIGLPGDTLEIRDGKVFLNGIELIEPYLDSSTACMGSRVCSNGPFVIPSGTIFVMGDNRNNSSDSREWDSLPLDRVVGQAWLIYYPINQWGLVPHHEY</sequence>
<dbReference type="PANTHER" id="PTHR43390:SF1">
    <property type="entry name" value="CHLOROPLAST PROCESSING PEPTIDASE"/>
    <property type="match status" value="1"/>
</dbReference>
<dbReference type="HOGENOM" id="CLU_028723_5_3_0"/>
<accession>E1IEQ2</accession>
<feature type="active site" evidence="6">
    <location>
        <position position="146"/>
    </location>
</feature>
<evidence type="ECO:0000256" key="1">
    <source>
        <dbReference type="ARBA" id="ARBA00000677"/>
    </source>
</evidence>
<evidence type="ECO:0000313" key="10">
    <source>
        <dbReference type="EMBL" id="EFO80344.1"/>
    </source>
</evidence>
<dbReference type="GO" id="GO:0009003">
    <property type="term" value="F:signal peptidase activity"/>
    <property type="evidence" value="ECO:0007669"/>
    <property type="project" value="UniProtKB-EC"/>
</dbReference>
<dbReference type="SUPFAM" id="SSF51306">
    <property type="entry name" value="LexA/Signal peptidase"/>
    <property type="match status" value="1"/>
</dbReference>
<evidence type="ECO:0000256" key="7">
    <source>
        <dbReference type="RuleBase" id="RU362042"/>
    </source>
</evidence>
<keyword evidence="11" id="KW-1185">Reference proteome</keyword>
<dbReference type="Proteomes" id="UP000054010">
    <property type="component" value="Unassembled WGS sequence"/>
</dbReference>
<evidence type="ECO:0000259" key="9">
    <source>
        <dbReference type="Pfam" id="PF10502"/>
    </source>
</evidence>
<proteinExistence type="inferred from homology"/>
<comment type="similarity">
    <text evidence="3 7">Belongs to the peptidase S26 family.</text>
</comment>
<reference evidence="10 11" key="1">
    <citation type="journal article" date="2011" name="J. Bacteriol.">
        <title>Draft genome sequence of the anoxygenic filamentous phototrophic bacterium Oscillochloris trichoides subsp. DG-6.</title>
        <authorList>
            <person name="Kuznetsov B.B."/>
            <person name="Ivanovsky R.N."/>
            <person name="Keppen O.I."/>
            <person name="Sukhacheva M.V."/>
            <person name="Bumazhkin B.K."/>
            <person name="Patutina E.O."/>
            <person name="Beletsky A.V."/>
            <person name="Mardanov A.V."/>
            <person name="Baslerov R.V."/>
            <person name="Panteleeva A.N."/>
            <person name="Kolganova T.V."/>
            <person name="Ravin N.V."/>
            <person name="Skryabin K.G."/>
        </authorList>
    </citation>
    <scope>NUCLEOTIDE SEQUENCE [LARGE SCALE GENOMIC DNA]</scope>
    <source>
        <strain evidence="10 11">DG-6</strain>
    </source>
</reference>
<evidence type="ECO:0000256" key="6">
    <source>
        <dbReference type="PIRSR" id="PIRSR600223-1"/>
    </source>
</evidence>
<comment type="catalytic activity">
    <reaction evidence="1 7">
        <text>Cleavage of hydrophobic, N-terminal signal or leader sequences from secreted and periplasmic proteins.</text>
        <dbReference type="EC" id="3.4.21.89"/>
    </reaction>
</comment>
<feature type="active site" evidence="6">
    <location>
        <position position="79"/>
    </location>
</feature>